<dbReference type="GeneID" id="39859344"/>
<evidence type="ECO:0000313" key="3">
    <source>
        <dbReference type="Proteomes" id="UP000296733"/>
    </source>
</evidence>
<sequence>MAAEAPISRTTAFVALTAVAHVALTAWVRRDADARDVDPSPWDVLTLLTGVVGFVAYRRCRPD</sequence>
<evidence type="ECO:0000256" key="1">
    <source>
        <dbReference type="SAM" id="Phobius"/>
    </source>
</evidence>
<feature type="transmembrane region" description="Helical" evidence="1">
    <location>
        <begin position="41"/>
        <end position="57"/>
    </location>
</feature>
<dbReference type="AlphaFoldDB" id="A0A4D6H715"/>
<reference evidence="2 3" key="1">
    <citation type="journal article" date="2019" name="Nat. Commun.">
        <title>A new type of DNA phosphorothioation-based antiviral system in archaea.</title>
        <authorList>
            <person name="Xiong L."/>
            <person name="Liu S."/>
            <person name="Chen S."/>
            <person name="Xiao Y."/>
            <person name="Zhu B."/>
            <person name="Gao Y."/>
            <person name="Zhang Y."/>
            <person name="Chen B."/>
            <person name="Luo J."/>
            <person name="Deng Z."/>
            <person name="Chen X."/>
            <person name="Wang L."/>
            <person name="Chen S."/>
        </authorList>
    </citation>
    <scope>NUCLEOTIDE SEQUENCE [LARGE SCALE GENOMIC DNA]</scope>
    <source>
        <strain evidence="2 3">CGMCC 1.10331</strain>
    </source>
</reference>
<accession>A0A4D6H715</accession>
<organism evidence="2 3">
    <name type="scientific">Halobellus limi</name>
    <dbReference type="NCBI Taxonomy" id="699433"/>
    <lineage>
        <taxon>Archaea</taxon>
        <taxon>Methanobacteriati</taxon>
        <taxon>Methanobacteriota</taxon>
        <taxon>Stenosarchaea group</taxon>
        <taxon>Halobacteria</taxon>
        <taxon>Halobacteriales</taxon>
        <taxon>Haloferacaceae</taxon>
        <taxon>Halobellus</taxon>
    </lineage>
</organism>
<keyword evidence="1" id="KW-1133">Transmembrane helix</keyword>
<dbReference type="KEGG" id="hlm:DV707_14575"/>
<gene>
    <name evidence="2" type="ORF">DV707_14575</name>
</gene>
<protein>
    <submittedName>
        <fullName evidence="2">Uncharacterized protein</fullName>
    </submittedName>
</protein>
<dbReference type="RefSeq" id="WP_103993051.1">
    <property type="nucleotide sequence ID" value="NZ_CP031311.1"/>
</dbReference>
<dbReference type="Proteomes" id="UP000296733">
    <property type="component" value="Chromosome"/>
</dbReference>
<keyword evidence="1" id="KW-0472">Membrane</keyword>
<proteinExistence type="predicted"/>
<keyword evidence="1" id="KW-0812">Transmembrane</keyword>
<dbReference type="EMBL" id="CP031311">
    <property type="protein sequence ID" value="QCC48777.1"/>
    <property type="molecule type" value="Genomic_DNA"/>
</dbReference>
<evidence type="ECO:0000313" key="2">
    <source>
        <dbReference type="EMBL" id="QCC48777.1"/>
    </source>
</evidence>
<name>A0A4D6H715_9EURY</name>